<protein>
    <submittedName>
        <fullName evidence="1">Uncharacterized protein</fullName>
    </submittedName>
</protein>
<reference evidence="2" key="1">
    <citation type="journal article" date="2012" name="Nat. Biotechnol.">
        <title>Reference genome sequence of the model plant Setaria.</title>
        <authorList>
            <person name="Bennetzen J.L."/>
            <person name="Schmutz J."/>
            <person name="Wang H."/>
            <person name="Percifield R."/>
            <person name="Hawkins J."/>
            <person name="Pontaroli A.C."/>
            <person name="Estep M."/>
            <person name="Feng L."/>
            <person name="Vaughn J.N."/>
            <person name="Grimwood J."/>
            <person name="Jenkins J."/>
            <person name="Barry K."/>
            <person name="Lindquist E."/>
            <person name="Hellsten U."/>
            <person name="Deshpande S."/>
            <person name="Wang X."/>
            <person name="Wu X."/>
            <person name="Mitros T."/>
            <person name="Triplett J."/>
            <person name="Yang X."/>
            <person name="Ye C.Y."/>
            <person name="Mauro-Herrera M."/>
            <person name="Wang L."/>
            <person name="Li P."/>
            <person name="Sharma M."/>
            <person name="Sharma R."/>
            <person name="Ronald P.C."/>
            <person name="Panaud O."/>
            <person name="Kellogg E.A."/>
            <person name="Brutnell T.P."/>
            <person name="Doust A.N."/>
            <person name="Tuskan G.A."/>
            <person name="Rokhsar D."/>
            <person name="Devos K.M."/>
        </authorList>
    </citation>
    <scope>NUCLEOTIDE SEQUENCE [LARGE SCALE GENOMIC DNA]</scope>
    <source>
        <strain evidence="2">cv. Yugu1</strain>
    </source>
</reference>
<dbReference type="EnsemblPlants" id="KQL07914">
    <property type="protein sequence ID" value="KQL07914"/>
    <property type="gene ID" value="SETIT_005502mg"/>
</dbReference>
<name>K3XU95_SETIT</name>
<dbReference type="Gramene" id="KQL07914">
    <property type="protein sequence ID" value="KQL07914"/>
    <property type="gene ID" value="SETIT_005502mg"/>
</dbReference>
<organism evidence="1 2">
    <name type="scientific">Setaria italica</name>
    <name type="common">Foxtail millet</name>
    <name type="synonym">Panicum italicum</name>
    <dbReference type="NCBI Taxonomy" id="4555"/>
    <lineage>
        <taxon>Eukaryota</taxon>
        <taxon>Viridiplantae</taxon>
        <taxon>Streptophyta</taxon>
        <taxon>Embryophyta</taxon>
        <taxon>Tracheophyta</taxon>
        <taxon>Spermatophyta</taxon>
        <taxon>Magnoliopsida</taxon>
        <taxon>Liliopsida</taxon>
        <taxon>Poales</taxon>
        <taxon>Poaceae</taxon>
        <taxon>PACMAD clade</taxon>
        <taxon>Panicoideae</taxon>
        <taxon>Panicodae</taxon>
        <taxon>Paniceae</taxon>
        <taxon>Cenchrinae</taxon>
        <taxon>Setaria</taxon>
    </lineage>
</organism>
<proteinExistence type="predicted"/>
<dbReference type="AlphaFoldDB" id="K3XU95"/>
<dbReference type="InParanoid" id="K3XU95"/>
<sequence length="48" mass="5719">MCAAFTYRSKIVSVHMFPLLLRNTCHITKLIIYRVFSILKKWCVDMAR</sequence>
<dbReference type="Proteomes" id="UP000004995">
    <property type="component" value="Unassembled WGS sequence"/>
</dbReference>
<evidence type="ECO:0000313" key="2">
    <source>
        <dbReference type="Proteomes" id="UP000004995"/>
    </source>
</evidence>
<dbReference type="EMBL" id="AGNK02003385">
    <property type="status" value="NOT_ANNOTATED_CDS"/>
    <property type="molecule type" value="Genomic_DNA"/>
</dbReference>
<keyword evidence="2" id="KW-1185">Reference proteome</keyword>
<accession>K3XU95</accession>
<reference evidence="1" key="2">
    <citation type="submission" date="2018-08" db="UniProtKB">
        <authorList>
            <consortium name="EnsemblPlants"/>
        </authorList>
    </citation>
    <scope>IDENTIFICATION</scope>
    <source>
        <strain evidence="1">Yugu1</strain>
    </source>
</reference>
<dbReference type="HOGENOM" id="CLU_3160926_0_0_1"/>
<evidence type="ECO:0000313" key="1">
    <source>
        <dbReference type="EnsemblPlants" id="KQL07914"/>
    </source>
</evidence>